<evidence type="ECO:0000313" key="8">
    <source>
        <dbReference type="EMBL" id="KAI7733424.1"/>
    </source>
</evidence>
<dbReference type="InterPro" id="IPR003726">
    <property type="entry name" value="HCY_dom"/>
</dbReference>
<accession>A0AAD5C215</accession>
<dbReference type="GO" id="GO:0008898">
    <property type="term" value="F:S-adenosylmethionine-homocysteine S-methyltransferase activity"/>
    <property type="evidence" value="ECO:0007669"/>
    <property type="project" value="TreeGrafter"/>
</dbReference>
<dbReference type="InterPro" id="IPR036589">
    <property type="entry name" value="HCY_dom_sf"/>
</dbReference>
<evidence type="ECO:0000256" key="3">
    <source>
        <dbReference type="ARBA" id="ARBA00022723"/>
    </source>
</evidence>
<dbReference type="PANTHER" id="PTHR46015:SF7">
    <property type="entry name" value="HOMOCYSTEINE S-METHYLTRANSFERASE 1"/>
    <property type="match status" value="1"/>
</dbReference>
<feature type="region of interest" description="Disordered" evidence="6">
    <location>
        <begin position="156"/>
        <end position="225"/>
    </location>
</feature>
<comment type="caution">
    <text evidence="8">The sequence shown here is derived from an EMBL/GenBank/DDBJ whole genome shotgun (WGS) entry which is preliminary data.</text>
</comment>
<dbReference type="Pfam" id="PF02574">
    <property type="entry name" value="S-methyl_trans"/>
    <property type="match status" value="1"/>
</dbReference>
<comment type="caution">
    <text evidence="5">Lacks conserved residue(s) required for the propagation of feature annotation.</text>
</comment>
<dbReference type="EMBL" id="JAMZMK010010005">
    <property type="protein sequence ID" value="KAI7733424.1"/>
    <property type="molecule type" value="Genomic_DNA"/>
</dbReference>
<evidence type="ECO:0000256" key="5">
    <source>
        <dbReference type="PROSITE-ProRule" id="PRU00333"/>
    </source>
</evidence>
<dbReference type="GO" id="GO:0032259">
    <property type="term" value="P:methylation"/>
    <property type="evidence" value="ECO:0007669"/>
    <property type="project" value="UniProtKB-KW"/>
</dbReference>
<proteinExistence type="predicted"/>
<protein>
    <recommendedName>
        <fullName evidence="7">Hcy-binding domain-containing protein</fullName>
    </recommendedName>
</protein>
<dbReference type="PANTHER" id="PTHR46015">
    <property type="entry name" value="ZGC:172121"/>
    <property type="match status" value="1"/>
</dbReference>
<dbReference type="GO" id="GO:0009086">
    <property type="term" value="P:methionine biosynthetic process"/>
    <property type="evidence" value="ECO:0007669"/>
    <property type="project" value="TreeGrafter"/>
</dbReference>
<dbReference type="PROSITE" id="PS50970">
    <property type="entry name" value="HCY"/>
    <property type="match status" value="1"/>
</dbReference>
<dbReference type="Gene3D" id="3.20.20.330">
    <property type="entry name" value="Homocysteine-binding-like domain"/>
    <property type="match status" value="1"/>
</dbReference>
<dbReference type="AlphaFoldDB" id="A0AAD5C215"/>
<keyword evidence="4" id="KW-0862">Zinc</keyword>
<feature type="domain" description="Hcy-binding" evidence="7">
    <location>
        <begin position="16"/>
        <end position="225"/>
    </location>
</feature>
<dbReference type="GO" id="GO:0033528">
    <property type="term" value="P:S-methylmethionine cycle"/>
    <property type="evidence" value="ECO:0007669"/>
    <property type="project" value="TreeGrafter"/>
</dbReference>
<keyword evidence="2" id="KW-0808">Transferase</keyword>
<dbReference type="SUPFAM" id="SSF82282">
    <property type="entry name" value="Homocysteine S-methyltransferase"/>
    <property type="match status" value="1"/>
</dbReference>
<keyword evidence="3" id="KW-0479">Metal-binding</keyword>
<evidence type="ECO:0000256" key="2">
    <source>
        <dbReference type="ARBA" id="ARBA00022679"/>
    </source>
</evidence>
<evidence type="ECO:0000256" key="6">
    <source>
        <dbReference type="SAM" id="MobiDB-lite"/>
    </source>
</evidence>
<keyword evidence="9" id="KW-1185">Reference proteome</keyword>
<feature type="non-terminal residue" evidence="8">
    <location>
        <position position="1"/>
    </location>
</feature>
<dbReference type="InterPro" id="IPR051486">
    <property type="entry name" value="Hcy_S-methyltransferase"/>
</dbReference>
<dbReference type="GO" id="GO:0046872">
    <property type="term" value="F:metal ion binding"/>
    <property type="evidence" value="ECO:0007669"/>
    <property type="project" value="UniProtKB-KW"/>
</dbReference>
<evidence type="ECO:0000256" key="1">
    <source>
        <dbReference type="ARBA" id="ARBA00022603"/>
    </source>
</evidence>
<organism evidence="8 9">
    <name type="scientific">Ambrosia artemisiifolia</name>
    <name type="common">Common ragweed</name>
    <dbReference type="NCBI Taxonomy" id="4212"/>
    <lineage>
        <taxon>Eukaryota</taxon>
        <taxon>Viridiplantae</taxon>
        <taxon>Streptophyta</taxon>
        <taxon>Embryophyta</taxon>
        <taxon>Tracheophyta</taxon>
        <taxon>Spermatophyta</taxon>
        <taxon>Magnoliopsida</taxon>
        <taxon>eudicotyledons</taxon>
        <taxon>Gunneridae</taxon>
        <taxon>Pentapetalae</taxon>
        <taxon>asterids</taxon>
        <taxon>campanulids</taxon>
        <taxon>Asterales</taxon>
        <taxon>Asteraceae</taxon>
        <taxon>Asteroideae</taxon>
        <taxon>Heliantheae alliance</taxon>
        <taxon>Heliantheae</taxon>
        <taxon>Ambrosia</taxon>
    </lineage>
</organism>
<feature type="compositionally biased region" description="Polar residues" evidence="6">
    <location>
        <begin position="202"/>
        <end position="215"/>
    </location>
</feature>
<keyword evidence="1" id="KW-0489">Methyltransferase</keyword>
<evidence type="ECO:0000259" key="7">
    <source>
        <dbReference type="PROSITE" id="PS50970"/>
    </source>
</evidence>
<evidence type="ECO:0000313" key="9">
    <source>
        <dbReference type="Proteomes" id="UP001206925"/>
    </source>
</evidence>
<dbReference type="Proteomes" id="UP001206925">
    <property type="component" value="Unassembled WGS sequence"/>
</dbReference>
<evidence type="ECO:0000256" key="4">
    <source>
        <dbReference type="ARBA" id="ARBA00022833"/>
    </source>
</evidence>
<sequence>MGVVFGPINDKNCLGLLEDFIEKAGGCAVIDGGFATQLELHGASIKDPLWSALCLINNPHLISKVHLGYLEAGVDIIVTYSYQATLPGFILRGLSLEQGEKLLEKSVKLAMDARDVFCETAKKIDGHDEHEKTLDGFLDFLVVSLAVALRKKPTTPVTNRAAAISSEKGKRKKHCHGSSNPAAAAAAANSSEKGKLKKHCHGSSNPTEAATNSSEKGLVWHNHED</sequence>
<reference evidence="8" key="1">
    <citation type="submission" date="2022-06" db="EMBL/GenBank/DDBJ databases">
        <title>Uncovering the hologenomic basis of an extraordinary plant invasion.</title>
        <authorList>
            <person name="Bieker V.C."/>
            <person name="Martin M.D."/>
            <person name="Gilbert T."/>
            <person name="Hodgins K."/>
            <person name="Battlay P."/>
            <person name="Petersen B."/>
            <person name="Wilson J."/>
        </authorList>
    </citation>
    <scope>NUCLEOTIDE SEQUENCE</scope>
    <source>
        <strain evidence="8">AA19_3_7</strain>
        <tissue evidence="8">Leaf</tissue>
    </source>
</reference>
<name>A0AAD5C215_AMBAR</name>
<gene>
    <name evidence="8" type="ORF">M8C21_005173</name>
</gene>